<protein>
    <recommendedName>
        <fullName evidence="4">Outer membrane protein beta-barrel domain-containing protein</fullName>
    </recommendedName>
</protein>
<reference evidence="2 3" key="1">
    <citation type="submission" date="2019-07" db="EMBL/GenBank/DDBJ databases">
        <title>Genomic Encyclopedia of Archaeal and Bacterial Type Strains, Phase II (KMG-II): from individual species to whole genera.</title>
        <authorList>
            <person name="Goeker M."/>
        </authorList>
    </citation>
    <scope>NUCLEOTIDE SEQUENCE [LARGE SCALE GENOMIC DNA]</scope>
    <source>
        <strain evidence="2 3">DSM 21935</strain>
    </source>
</reference>
<dbReference type="Proteomes" id="UP000324595">
    <property type="component" value="Unassembled WGS sequence"/>
</dbReference>
<dbReference type="EMBL" id="VNHY01000001">
    <property type="protein sequence ID" value="TYP95149.1"/>
    <property type="molecule type" value="Genomic_DNA"/>
</dbReference>
<evidence type="ECO:0000313" key="2">
    <source>
        <dbReference type="EMBL" id="TYP95149.1"/>
    </source>
</evidence>
<sequence>MKKLLTYGWLILGFTLFSAYSTNAQDNMATSYPFQEGDLVINAGIGLGATYSTFGGGGLGLPLGAGAEYGVADLETGIIGVGGDFGFISGSGVSILYIGGKGSYHFNELLELGNDNLDLYGGLGLYYRNYSFSNSFVSSNVGSGMVAAFHLGARYYFSEQLGAYAELGNNWGWLNIGVAFKL</sequence>
<feature type="signal peptide" evidence="1">
    <location>
        <begin position="1"/>
        <end position="24"/>
    </location>
</feature>
<feature type="chain" id="PRO_5023029965" description="Outer membrane protein beta-barrel domain-containing protein" evidence="1">
    <location>
        <begin position="25"/>
        <end position="182"/>
    </location>
</feature>
<name>A0A5D3YQ24_9BACT</name>
<keyword evidence="3" id="KW-1185">Reference proteome</keyword>
<proteinExistence type="predicted"/>
<accession>A0A5D3YQ24</accession>
<gene>
    <name evidence="2" type="ORF">LX73_0444</name>
</gene>
<comment type="caution">
    <text evidence="2">The sequence shown here is derived from an EMBL/GenBank/DDBJ whole genome shotgun (WGS) entry which is preliminary data.</text>
</comment>
<organism evidence="2 3">
    <name type="scientific">Fodinibius salinus</name>
    <dbReference type="NCBI Taxonomy" id="860790"/>
    <lineage>
        <taxon>Bacteria</taxon>
        <taxon>Pseudomonadati</taxon>
        <taxon>Balneolota</taxon>
        <taxon>Balneolia</taxon>
        <taxon>Balneolales</taxon>
        <taxon>Balneolaceae</taxon>
        <taxon>Fodinibius</taxon>
    </lineage>
</organism>
<dbReference type="RefSeq" id="WP_148897825.1">
    <property type="nucleotide sequence ID" value="NZ_VNHY01000001.1"/>
</dbReference>
<evidence type="ECO:0000256" key="1">
    <source>
        <dbReference type="SAM" id="SignalP"/>
    </source>
</evidence>
<dbReference type="OrthoDB" id="658990at2"/>
<dbReference type="AlphaFoldDB" id="A0A5D3YQ24"/>
<evidence type="ECO:0000313" key="3">
    <source>
        <dbReference type="Proteomes" id="UP000324595"/>
    </source>
</evidence>
<evidence type="ECO:0008006" key="4">
    <source>
        <dbReference type="Google" id="ProtNLM"/>
    </source>
</evidence>
<keyword evidence="1" id="KW-0732">Signal</keyword>